<proteinExistence type="predicted"/>
<evidence type="ECO:0000313" key="2">
    <source>
        <dbReference type="EMBL" id="OXT09337.1"/>
    </source>
</evidence>
<dbReference type="Proteomes" id="UP000214975">
    <property type="component" value="Chromosome"/>
</dbReference>
<keyword evidence="2" id="KW-0808">Transferase</keyword>
<dbReference type="RefSeq" id="WP_013297568.1">
    <property type="nucleotide sequence ID" value="NZ_CP016893.1"/>
</dbReference>
<protein>
    <submittedName>
        <fullName evidence="2">Glycosyl transferase family 1</fullName>
    </submittedName>
</protein>
<dbReference type="Proteomes" id="UP000215301">
    <property type="component" value="Unassembled WGS sequence"/>
</dbReference>
<name>A0A231VMU6_THETR</name>
<dbReference type="GO" id="GO:0016740">
    <property type="term" value="F:transferase activity"/>
    <property type="evidence" value="ECO:0007669"/>
    <property type="project" value="UniProtKB-KW"/>
</dbReference>
<dbReference type="SUPFAM" id="SSF53756">
    <property type="entry name" value="UDP-Glycosyltransferase/glycogen phosphorylase"/>
    <property type="match status" value="1"/>
</dbReference>
<reference evidence="1 3" key="1">
    <citation type="submission" date="2016-08" db="EMBL/GenBank/DDBJ databases">
        <title>A novel genetic cassette of butanologenic Thermoanaerobacterium thermosaccharolyticum that directly convert cellulose to butanol.</title>
        <authorList>
            <person name="Li T."/>
            <person name="He J."/>
        </authorList>
    </citation>
    <scope>NUCLEOTIDE SEQUENCE [LARGE SCALE GENOMIC DNA]</scope>
    <source>
        <strain evidence="1 3">TG57</strain>
    </source>
</reference>
<dbReference type="PANTHER" id="PTHR12526">
    <property type="entry name" value="GLYCOSYLTRANSFERASE"/>
    <property type="match status" value="1"/>
</dbReference>
<accession>A0A231VMU6</accession>
<dbReference type="Gene3D" id="3.40.50.2000">
    <property type="entry name" value="Glycogen Phosphorylase B"/>
    <property type="match status" value="1"/>
</dbReference>
<evidence type="ECO:0000313" key="3">
    <source>
        <dbReference type="Proteomes" id="UP000214975"/>
    </source>
</evidence>
<dbReference type="AlphaFoldDB" id="A0A231VMU6"/>
<dbReference type="OMA" id="NSWHERA"/>
<dbReference type="EMBL" id="CP016893">
    <property type="protein sequence ID" value="AST58696.1"/>
    <property type="molecule type" value="Genomic_DNA"/>
</dbReference>
<gene>
    <name evidence="2" type="ORF">CE561_01445</name>
    <name evidence="1" type="ORF">Thert_02888</name>
</gene>
<dbReference type="Pfam" id="PF13692">
    <property type="entry name" value="Glyco_trans_1_4"/>
    <property type="match status" value="1"/>
</dbReference>
<sequence length="334" mass="39184">MATIVYPPTINFSWLFQRPQQILSRMATKNYTVYYLNKTYDANYKRGITELKENLYLVNGVGIGSIKLREIPILWISYPPNYSYVKMFKKKYVIFDSIDYPSDEFSEWRFNFEEVQKAANIIFASSRKLYNINKRVNNKTFLLPNGADFKHFNKAERIFSKRPPDLPEGKPIVGYIGALATWIDWDIVDYASLACPEYNFVYIGPNLNMKKLPKRDNIFYLGEKKYSMLPEYLQFFDICIIPFKVTSMTEGADPIKMYEYLSAGKPVVSSNLPSILRCEGIYTANGKAEFANMIKEALENYDDQKRKRLVDIARENSWEKRAEYADRIIRYYLI</sequence>
<organism evidence="2 4">
    <name type="scientific">Thermoanaerobacterium thermosaccharolyticum</name>
    <name type="common">Clostridium thermosaccharolyticum</name>
    <dbReference type="NCBI Taxonomy" id="1517"/>
    <lineage>
        <taxon>Bacteria</taxon>
        <taxon>Bacillati</taxon>
        <taxon>Bacillota</taxon>
        <taxon>Clostridia</taxon>
        <taxon>Thermoanaerobacterales</taxon>
        <taxon>Thermoanaerobacteraceae</taxon>
        <taxon>Thermoanaerobacterium</taxon>
    </lineage>
</organism>
<evidence type="ECO:0000313" key="4">
    <source>
        <dbReference type="Proteomes" id="UP000215301"/>
    </source>
</evidence>
<reference evidence="2 4" key="2">
    <citation type="submission" date="2017-06" db="EMBL/GenBank/DDBJ databases">
        <title>Isolation and characterization of a thermophilic and butanogenic Thermoanaerobacterium thermosaccharolyticum M5 capable of efficient degradation of hemicellulose.</title>
        <authorList>
            <person name="Xin F."/>
            <person name="Jiang Y."/>
        </authorList>
    </citation>
    <scope>NUCLEOTIDE SEQUENCE [LARGE SCALE GENOMIC DNA]</scope>
    <source>
        <strain evidence="2 4">M5</strain>
    </source>
</reference>
<dbReference type="EMBL" id="NKHD01000004">
    <property type="protein sequence ID" value="OXT09337.1"/>
    <property type="molecule type" value="Genomic_DNA"/>
</dbReference>
<evidence type="ECO:0000313" key="1">
    <source>
        <dbReference type="EMBL" id="AST58696.1"/>
    </source>
</evidence>
<dbReference type="GeneID" id="93863925"/>